<keyword evidence="6 10" id="KW-0418">Kinase</keyword>
<dbReference type="InterPro" id="IPR003594">
    <property type="entry name" value="HATPase_dom"/>
</dbReference>
<evidence type="ECO:0000313" key="10">
    <source>
        <dbReference type="EMBL" id="CUO78004.1"/>
    </source>
</evidence>
<organism evidence="10 11">
    <name type="scientific">Clostridium disporicum</name>
    <dbReference type="NCBI Taxonomy" id="84024"/>
    <lineage>
        <taxon>Bacteria</taxon>
        <taxon>Bacillati</taxon>
        <taxon>Bacillota</taxon>
        <taxon>Clostridia</taxon>
        <taxon>Eubacteriales</taxon>
        <taxon>Clostridiaceae</taxon>
        <taxon>Clostridium</taxon>
    </lineage>
</organism>
<evidence type="ECO:0000259" key="9">
    <source>
        <dbReference type="PROSITE" id="PS50109"/>
    </source>
</evidence>
<evidence type="ECO:0000256" key="6">
    <source>
        <dbReference type="ARBA" id="ARBA00022777"/>
    </source>
</evidence>
<dbReference type="InterPro" id="IPR005467">
    <property type="entry name" value="His_kinase_dom"/>
</dbReference>
<name>A0A174HSY4_9CLOT</name>
<proteinExistence type="predicted"/>
<dbReference type="EC" id="2.7.13.3" evidence="2"/>
<dbReference type="OrthoDB" id="335833at2"/>
<dbReference type="PANTHER" id="PTHR43547">
    <property type="entry name" value="TWO-COMPONENT HISTIDINE KINASE"/>
    <property type="match status" value="1"/>
</dbReference>
<dbReference type="CDD" id="cd00075">
    <property type="entry name" value="HATPase"/>
    <property type="match status" value="1"/>
</dbReference>
<comment type="catalytic activity">
    <reaction evidence="1">
        <text>ATP + protein L-histidine = ADP + protein N-phospho-L-histidine.</text>
        <dbReference type="EC" id="2.7.13.3"/>
    </reaction>
</comment>
<dbReference type="FunFam" id="3.30.565.10:FF:000037">
    <property type="entry name" value="Hybrid sensor histidine kinase/response regulator"/>
    <property type="match status" value="1"/>
</dbReference>
<dbReference type="GO" id="GO:0005524">
    <property type="term" value="F:ATP binding"/>
    <property type="evidence" value="ECO:0007669"/>
    <property type="project" value="UniProtKB-KW"/>
</dbReference>
<feature type="domain" description="Histidine kinase" evidence="9">
    <location>
        <begin position="1"/>
        <end position="178"/>
    </location>
</feature>
<dbReference type="PANTHER" id="PTHR43547:SF2">
    <property type="entry name" value="HYBRID SIGNAL TRANSDUCTION HISTIDINE KINASE C"/>
    <property type="match status" value="1"/>
</dbReference>
<evidence type="ECO:0000256" key="4">
    <source>
        <dbReference type="ARBA" id="ARBA00022679"/>
    </source>
</evidence>
<dbReference type="GO" id="GO:0000155">
    <property type="term" value="F:phosphorelay sensor kinase activity"/>
    <property type="evidence" value="ECO:0007669"/>
    <property type="project" value="TreeGrafter"/>
</dbReference>
<accession>A0A174HSY4</accession>
<dbReference type="RefSeq" id="WP_055277860.1">
    <property type="nucleotide sequence ID" value="NZ_CYZV01000051.1"/>
</dbReference>
<evidence type="ECO:0000256" key="8">
    <source>
        <dbReference type="ARBA" id="ARBA00023012"/>
    </source>
</evidence>
<dbReference type="SMART" id="SM00387">
    <property type="entry name" value="HATPase_c"/>
    <property type="match status" value="1"/>
</dbReference>
<dbReference type="InterPro" id="IPR004358">
    <property type="entry name" value="Sig_transdc_His_kin-like_C"/>
</dbReference>
<dbReference type="PRINTS" id="PR00344">
    <property type="entry name" value="BCTRLSENSOR"/>
</dbReference>
<dbReference type="Proteomes" id="UP000095558">
    <property type="component" value="Unassembled WGS sequence"/>
</dbReference>
<dbReference type="Gene3D" id="3.30.565.10">
    <property type="entry name" value="Histidine kinase-like ATPase, C-terminal domain"/>
    <property type="match status" value="1"/>
</dbReference>
<dbReference type="SUPFAM" id="SSF55874">
    <property type="entry name" value="ATPase domain of HSP90 chaperone/DNA topoisomerase II/histidine kinase"/>
    <property type="match status" value="1"/>
</dbReference>
<evidence type="ECO:0000256" key="1">
    <source>
        <dbReference type="ARBA" id="ARBA00000085"/>
    </source>
</evidence>
<evidence type="ECO:0000256" key="5">
    <source>
        <dbReference type="ARBA" id="ARBA00022741"/>
    </source>
</evidence>
<dbReference type="Pfam" id="PF02518">
    <property type="entry name" value="HATPase_c"/>
    <property type="match status" value="1"/>
</dbReference>
<evidence type="ECO:0000256" key="2">
    <source>
        <dbReference type="ARBA" id="ARBA00012438"/>
    </source>
</evidence>
<evidence type="ECO:0000256" key="3">
    <source>
        <dbReference type="ARBA" id="ARBA00022553"/>
    </source>
</evidence>
<keyword evidence="5" id="KW-0547">Nucleotide-binding</keyword>
<dbReference type="InterPro" id="IPR036890">
    <property type="entry name" value="HATPase_C_sf"/>
</dbReference>
<dbReference type="AlphaFoldDB" id="A0A174HSY4"/>
<evidence type="ECO:0000256" key="7">
    <source>
        <dbReference type="ARBA" id="ARBA00022840"/>
    </source>
</evidence>
<reference evidence="10 11" key="1">
    <citation type="submission" date="2015-09" db="EMBL/GenBank/DDBJ databases">
        <authorList>
            <consortium name="Pathogen Informatics"/>
        </authorList>
    </citation>
    <scope>NUCLEOTIDE SEQUENCE [LARGE SCALE GENOMIC DNA]</scope>
    <source>
        <strain evidence="10 11">2789STDY5834855</strain>
    </source>
</reference>
<dbReference type="PROSITE" id="PS50109">
    <property type="entry name" value="HIS_KIN"/>
    <property type="match status" value="1"/>
</dbReference>
<keyword evidence="7" id="KW-0067">ATP-binding</keyword>
<keyword evidence="4 10" id="KW-0808">Transferase</keyword>
<protein>
    <recommendedName>
        <fullName evidence="2">histidine kinase</fullName>
        <ecNumber evidence="2">2.7.13.3</ecNumber>
    </recommendedName>
</protein>
<keyword evidence="3" id="KW-0597">Phosphoprotein</keyword>
<gene>
    <name evidence="10" type="primary">phoR_14</name>
    <name evidence="10" type="ORF">ERS852470_03348</name>
</gene>
<keyword evidence="8" id="KW-0902">Two-component regulatory system</keyword>
<sequence>MLRIINNIVDTTRIDTGEFRADFGNYEIVSLVEDIAMSTVSFAKSKNISIEFDTNVEEHYIKCDPSMIEKIVLNLISNSIKYTKYSKYGGIIKIDIILEEKWIKILFEDNGIGIPLEMKDKIFDRFLRLDNSLRRLNEGSGIGLSIVKSMVEVHGGSISVNSILNQGSVFEVKLPNTLLDNSIMNIYKFNEANTEIELSDIYN</sequence>
<dbReference type="EMBL" id="CYZV01000051">
    <property type="protein sequence ID" value="CUO78004.1"/>
    <property type="molecule type" value="Genomic_DNA"/>
</dbReference>
<evidence type="ECO:0000313" key="11">
    <source>
        <dbReference type="Proteomes" id="UP000095558"/>
    </source>
</evidence>